<dbReference type="FunFam" id="2.10.25.10:FF:000038">
    <property type="entry name" value="Fibrillin 2"/>
    <property type="match status" value="2"/>
</dbReference>
<feature type="disulfide bond" evidence="7">
    <location>
        <begin position="143"/>
        <end position="152"/>
    </location>
</feature>
<dbReference type="Gene3D" id="2.10.25.10">
    <property type="entry name" value="Laminin"/>
    <property type="match status" value="4"/>
</dbReference>
<evidence type="ECO:0000313" key="10">
    <source>
        <dbReference type="Proteomes" id="UP000515163"/>
    </source>
</evidence>
<keyword evidence="3 8" id="KW-0732">Signal</keyword>
<dbReference type="GeneID" id="116293132"/>
<dbReference type="InterPro" id="IPR024731">
    <property type="entry name" value="NELL2-like_EGF"/>
</dbReference>
<accession>A0A6P8HN30</accession>
<evidence type="ECO:0000256" key="4">
    <source>
        <dbReference type="ARBA" id="ARBA00022737"/>
    </source>
</evidence>
<evidence type="ECO:0000256" key="7">
    <source>
        <dbReference type="PROSITE-ProRule" id="PRU00076"/>
    </source>
</evidence>
<dbReference type="FunFam" id="2.10.25.10:FF:000255">
    <property type="entry name" value="Sushi, nidogen and EGF-like domains 1"/>
    <property type="match status" value="1"/>
</dbReference>
<reference evidence="11" key="1">
    <citation type="submission" date="2025-08" db="UniProtKB">
        <authorList>
            <consortium name="RefSeq"/>
        </authorList>
    </citation>
    <scope>IDENTIFICATION</scope>
</reference>
<keyword evidence="4" id="KW-0677">Repeat</keyword>
<dbReference type="FunFam" id="2.10.25.10:FF:000945">
    <property type="entry name" value="Signal peptide, CUB domain, EGF-like 2"/>
    <property type="match status" value="1"/>
</dbReference>
<dbReference type="InterPro" id="IPR000152">
    <property type="entry name" value="EGF-type_Asp/Asn_hydroxyl_site"/>
</dbReference>
<organism evidence="10 11">
    <name type="scientific">Actinia tenebrosa</name>
    <name type="common">Australian red waratah sea anemone</name>
    <dbReference type="NCBI Taxonomy" id="6105"/>
    <lineage>
        <taxon>Eukaryota</taxon>
        <taxon>Metazoa</taxon>
        <taxon>Cnidaria</taxon>
        <taxon>Anthozoa</taxon>
        <taxon>Hexacorallia</taxon>
        <taxon>Actiniaria</taxon>
        <taxon>Actiniidae</taxon>
        <taxon>Actinia</taxon>
    </lineage>
</organism>
<dbReference type="GO" id="GO:0005509">
    <property type="term" value="F:calcium ion binding"/>
    <property type="evidence" value="ECO:0007669"/>
    <property type="project" value="InterPro"/>
</dbReference>
<dbReference type="SUPFAM" id="SSF57184">
    <property type="entry name" value="Growth factor receptor domain"/>
    <property type="match status" value="1"/>
</dbReference>
<evidence type="ECO:0000256" key="1">
    <source>
        <dbReference type="ARBA" id="ARBA00006373"/>
    </source>
</evidence>
<evidence type="ECO:0000259" key="9">
    <source>
        <dbReference type="PROSITE" id="PS50026"/>
    </source>
</evidence>
<dbReference type="Pfam" id="PF12947">
    <property type="entry name" value="EGF_3"/>
    <property type="match status" value="2"/>
</dbReference>
<keyword evidence="5 7" id="KW-1015">Disulfide bond</keyword>
<dbReference type="InterPro" id="IPR000742">
    <property type="entry name" value="EGF"/>
</dbReference>
<feature type="domain" description="EGF-like" evidence="9">
    <location>
        <begin position="115"/>
        <end position="153"/>
    </location>
</feature>
<dbReference type="SMART" id="SM00181">
    <property type="entry name" value="EGF"/>
    <property type="match status" value="4"/>
</dbReference>
<evidence type="ECO:0000256" key="6">
    <source>
        <dbReference type="ARBA" id="ARBA00023180"/>
    </source>
</evidence>
<evidence type="ECO:0000256" key="3">
    <source>
        <dbReference type="ARBA" id="ARBA00022729"/>
    </source>
</evidence>
<dbReference type="CDD" id="cd00054">
    <property type="entry name" value="EGF_CA"/>
    <property type="match status" value="3"/>
</dbReference>
<dbReference type="PROSITE" id="PS00022">
    <property type="entry name" value="EGF_1"/>
    <property type="match status" value="1"/>
</dbReference>
<dbReference type="InterPro" id="IPR049883">
    <property type="entry name" value="NOTCH1_EGF-like"/>
</dbReference>
<dbReference type="Pfam" id="PF07645">
    <property type="entry name" value="EGF_CA"/>
    <property type="match status" value="1"/>
</dbReference>
<evidence type="ECO:0000256" key="2">
    <source>
        <dbReference type="ARBA" id="ARBA00022536"/>
    </source>
</evidence>
<dbReference type="InParanoid" id="A0A6P8HN30"/>
<feature type="domain" description="EGF-like" evidence="9">
    <location>
        <begin position="196"/>
        <end position="236"/>
    </location>
</feature>
<gene>
    <name evidence="11" type="primary">LOC116293132</name>
</gene>
<feature type="chain" id="PRO_5027789796" evidence="8">
    <location>
        <begin position="19"/>
        <end position="286"/>
    </location>
</feature>
<dbReference type="PROSITE" id="PS01187">
    <property type="entry name" value="EGF_CA"/>
    <property type="match status" value="2"/>
</dbReference>
<evidence type="ECO:0000256" key="5">
    <source>
        <dbReference type="ARBA" id="ARBA00023157"/>
    </source>
</evidence>
<feature type="domain" description="EGF-like" evidence="9">
    <location>
        <begin position="155"/>
        <end position="195"/>
    </location>
</feature>
<keyword evidence="10" id="KW-1185">Reference proteome</keyword>
<name>A0A6P8HN30_ACTTE</name>
<dbReference type="PROSITE" id="PS50026">
    <property type="entry name" value="EGF_3"/>
    <property type="match status" value="4"/>
</dbReference>
<dbReference type="SUPFAM" id="SSF57196">
    <property type="entry name" value="EGF/Laminin"/>
    <property type="match status" value="1"/>
</dbReference>
<dbReference type="PROSITE" id="PS01186">
    <property type="entry name" value="EGF_2"/>
    <property type="match status" value="3"/>
</dbReference>
<dbReference type="PANTHER" id="PTHR24039:SF58">
    <property type="entry name" value="EGF-LIKE DOMAIN-CONTAINING PROTEIN"/>
    <property type="match status" value="1"/>
</dbReference>
<dbReference type="SMART" id="SM00179">
    <property type="entry name" value="EGF_CA"/>
    <property type="match status" value="4"/>
</dbReference>
<dbReference type="Proteomes" id="UP000515163">
    <property type="component" value="Unplaced"/>
</dbReference>
<dbReference type="PANTHER" id="PTHR24039">
    <property type="entry name" value="FIBRILLIN-RELATED"/>
    <property type="match status" value="1"/>
</dbReference>
<keyword evidence="2 7" id="KW-0245">EGF-like domain</keyword>
<dbReference type="PROSITE" id="PS00010">
    <property type="entry name" value="ASX_HYDROXYL"/>
    <property type="match status" value="3"/>
</dbReference>
<evidence type="ECO:0000313" key="11">
    <source>
        <dbReference type="RefSeq" id="XP_031556388.1"/>
    </source>
</evidence>
<feature type="domain" description="EGF-like" evidence="9">
    <location>
        <begin position="237"/>
        <end position="279"/>
    </location>
</feature>
<protein>
    <submittedName>
        <fullName evidence="11">CD97 antigen-like</fullName>
    </submittedName>
</protein>
<keyword evidence="6" id="KW-0325">Glycoprotein</keyword>
<sequence length="286" mass="31420">MNWLALVLLLCKAHYITCTEQDDYFNKDKGFLFDAFPESILSFPIHTKDIQQQTTQVPEKMECVFACVGVPWCQSMNFQTTAKNNGLHVCELLSTDKHTHPQNMIQNNAFVHFSIQNPCAETPCHNGGTCILQKNRQEYRCQCKKGYDGNNCQNDVDECTAGTDNCHNDATCTNTGGSFTCQCKPGYQGNGVTCTDVDECTVGTHNCHSDATCTNNGGSFTCQCKPGYQGNGVTCTDVNECSTGAHNCPTANTRCLNIVGSFTCQCTTSGYYWNGNTCAVQRDLLI</sequence>
<evidence type="ECO:0000256" key="8">
    <source>
        <dbReference type="SAM" id="SignalP"/>
    </source>
</evidence>
<dbReference type="InterPro" id="IPR001881">
    <property type="entry name" value="EGF-like_Ca-bd_dom"/>
</dbReference>
<comment type="caution">
    <text evidence="7">Lacks conserved residue(s) required for the propagation of feature annotation.</text>
</comment>
<dbReference type="InterPro" id="IPR009030">
    <property type="entry name" value="Growth_fac_rcpt_cys_sf"/>
</dbReference>
<feature type="signal peptide" evidence="8">
    <location>
        <begin position="1"/>
        <end position="18"/>
    </location>
</feature>
<comment type="similarity">
    <text evidence="1">Belongs to the EGF domain peptide family.</text>
</comment>
<dbReference type="OrthoDB" id="5965914at2759"/>
<dbReference type="AlphaFoldDB" id="A0A6P8HN30"/>
<dbReference type="InterPro" id="IPR018097">
    <property type="entry name" value="EGF_Ca-bd_CS"/>
</dbReference>
<dbReference type="RefSeq" id="XP_031556388.1">
    <property type="nucleotide sequence ID" value="XM_031700528.1"/>
</dbReference>
<dbReference type="Pfam" id="PF00008">
    <property type="entry name" value="EGF"/>
    <property type="match status" value="1"/>
</dbReference>
<proteinExistence type="inferred from homology"/>
<feature type="disulfide bond" evidence="7">
    <location>
        <begin position="124"/>
        <end position="141"/>
    </location>
</feature>
<dbReference type="KEGG" id="aten:116293132"/>